<evidence type="ECO:0000313" key="1">
    <source>
        <dbReference type="EMBL" id="CAE7427872.1"/>
    </source>
</evidence>
<dbReference type="InterPro" id="IPR011333">
    <property type="entry name" value="SKP1/BTB/POZ_sf"/>
</dbReference>
<reference evidence="1" key="1">
    <citation type="submission" date="2021-02" db="EMBL/GenBank/DDBJ databases">
        <authorList>
            <person name="Dougan E. K."/>
            <person name="Rhodes N."/>
            <person name="Thang M."/>
            <person name="Chan C."/>
        </authorList>
    </citation>
    <scope>NUCLEOTIDE SEQUENCE</scope>
</reference>
<protein>
    <submittedName>
        <fullName evidence="1">Uncharacterized protein</fullName>
    </submittedName>
</protein>
<gene>
    <name evidence="1" type="ORF">SNAT2548_LOCUS23261</name>
</gene>
<dbReference type="Gene3D" id="3.30.710.10">
    <property type="entry name" value="Potassium Channel Kv1.1, Chain A"/>
    <property type="match status" value="1"/>
</dbReference>
<comment type="caution">
    <text evidence="1">The sequence shown here is derived from an EMBL/GenBank/DDBJ whole genome shotgun (WGS) entry which is preliminary data.</text>
</comment>
<dbReference type="Proteomes" id="UP000604046">
    <property type="component" value="Unassembled WGS sequence"/>
</dbReference>
<name>A0A812R9R2_9DINO</name>
<accession>A0A812R9R2</accession>
<dbReference type="EMBL" id="CAJNDS010002316">
    <property type="protein sequence ID" value="CAE7427872.1"/>
    <property type="molecule type" value="Genomic_DNA"/>
</dbReference>
<sequence>MSEKFEPPVDAGDCSYLFEVRQLADRYQQKDLMIQAEKELMKLLSPENVLEFLAHVVGSGCQLEAACLDMISENNCKMLKERKEELKQIVEQNTELTKVLMCLLAS</sequence>
<keyword evidence="2" id="KW-1185">Reference proteome</keyword>
<organism evidence="1 2">
    <name type="scientific">Symbiodinium natans</name>
    <dbReference type="NCBI Taxonomy" id="878477"/>
    <lineage>
        <taxon>Eukaryota</taxon>
        <taxon>Sar</taxon>
        <taxon>Alveolata</taxon>
        <taxon>Dinophyceae</taxon>
        <taxon>Suessiales</taxon>
        <taxon>Symbiodiniaceae</taxon>
        <taxon>Symbiodinium</taxon>
    </lineage>
</organism>
<proteinExistence type="predicted"/>
<dbReference type="AlphaFoldDB" id="A0A812R9R2"/>
<evidence type="ECO:0000313" key="2">
    <source>
        <dbReference type="Proteomes" id="UP000604046"/>
    </source>
</evidence>